<evidence type="ECO:0000256" key="1">
    <source>
        <dbReference type="SAM" id="Phobius"/>
    </source>
</evidence>
<dbReference type="EMBL" id="GBRH01250099">
    <property type="protein sequence ID" value="JAD47796.1"/>
    <property type="molecule type" value="Transcribed_RNA"/>
</dbReference>
<keyword evidence="1" id="KW-0812">Transmembrane</keyword>
<sequence>MAPFIFSLTGSFPHSWFLLFFILFIHLASLLSFHSPSLFLGNITLSSLLLLSLCLLQQHPQES</sequence>
<feature type="transmembrane region" description="Helical" evidence="1">
    <location>
        <begin position="12"/>
        <end position="33"/>
    </location>
</feature>
<evidence type="ECO:0000313" key="2">
    <source>
        <dbReference type="EMBL" id="JAD47796.1"/>
    </source>
</evidence>
<dbReference type="AlphaFoldDB" id="A0A0A9A9M0"/>
<reference evidence="2" key="1">
    <citation type="submission" date="2014-09" db="EMBL/GenBank/DDBJ databases">
        <authorList>
            <person name="Magalhaes I.L.F."/>
            <person name="Oliveira U."/>
            <person name="Santos F.R."/>
            <person name="Vidigal T.H.D.A."/>
            <person name="Brescovit A.D."/>
            <person name="Santos A.J."/>
        </authorList>
    </citation>
    <scope>NUCLEOTIDE SEQUENCE</scope>
    <source>
        <tissue evidence="2">Shoot tissue taken approximately 20 cm above the soil surface</tissue>
    </source>
</reference>
<proteinExistence type="predicted"/>
<keyword evidence="1" id="KW-1133">Transmembrane helix</keyword>
<name>A0A0A9A9M0_ARUDO</name>
<organism evidence="2">
    <name type="scientific">Arundo donax</name>
    <name type="common">Giant reed</name>
    <name type="synonym">Donax arundinaceus</name>
    <dbReference type="NCBI Taxonomy" id="35708"/>
    <lineage>
        <taxon>Eukaryota</taxon>
        <taxon>Viridiplantae</taxon>
        <taxon>Streptophyta</taxon>
        <taxon>Embryophyta</taxon>
        <taxon>Tracheophyta</taxon>
        <taxon>Spermatophyta</taxon>
        <taxon>Magnoliopsida</taxon>
        <taxon>Liliopsida</taxon>
        <taxon>Poales</taxon>
        <taxon>Poaceae</taxon>
        <taxon>PACMAD clade</taxon>
        <taxon>Arundinoideae</taxon>
        <taxon>Arundineae</taxon>
        <taxon>Arundo</taxon>
    </lineage>
</organism>
<reference evidence="2" key="2">
    <citation type="journal article" date="2015" name="Data Brief">
        <title>Shoot transcriptome of the giant reed, Arundo donax.</title>
        <authorList>
            <person name="Barrero R.A."/>
            <person name="Guerrero F.D."/>
            <person name="Moolhuijzen P."/>
            <person name="Goolsby J.A."/>
            <person name="Tidwell J."/>
            <person name="Bellgard S.E."/>
            <person name="Bellgard M.I."/>
        </authorList>
    </citation>
    <scope>NUCLEOTIDE SEQUENCE</scope>
    <source>
        <tissue evidence="2">Shoot tissue taken approximately 20 cm above the soil surface</tissue>
    </source>
</reference>
<accession>A0A0A9A9M0</accession>
<keyword evidence="1" id="KW-0472">Membrane</keyword>
<protein>
    <submittedName>
        <fullName evidence="2">Uncharacterized protein</fullName>
    </submittedName>
</protein>
<feature type="transmembrane region" description="Helical" evidence="1">
    <location>
        <begin position="39"/>
        <end position="56"/>
    </location>
</feature>